<proteinExistence type="predicted"/>
<name>A0ABR8BN04_9NOSO</name>
<sequence length="269" mass="30306">MGALLTTSLACSAIKPEIATAQVKILIPLYSYPTWYNPPTYTWPQVADAARQVPITAIINPNNGPDNGPPNRDYARGIQDLKQGGVTILGYVATNYGKRDINQVKADIDIYAKHFQLDGIFLDEAASSSDKLDYYQNIYKHIKTQPQLQMVVLNQGTQTDQGYLTRPAGDTLVIFENYSTAWNQYQPQSYVKNYQPQHFSCLIHTVPDAATMKQHINQAVARNIQYLYVTDDSPDHPDKDPWNSLPSYWQEEINHIQSLNQKAQSPSGN</sequence>
<accession>A0ABR8BN04</accession>
<comment type="caution">
    <text evidence="1">The sequence shown here is derived from an EMBL/GenBank/DDBJ whole genome shotgun (WGS) entry which is preliminary data.</text>
</comment>
<evidence type="ECO:0000313" key="2">
    <source>
        <dbReference type="Proteomes" id="UP000621307"/>
    </source>
</evidence>
<gene>
    <name evidence="1" type="ORF">H6G14_30200</name>
</gene>
<dbReference type="Proteomes" id="UP000621307">
    <property type="component" value="Unassembled WGS sequence"/>
</dbReference>
<evidence type="ECO:0000313" key="1">
    <source>
        <dbReference type="EMBL" id="MBD2255482.1"/>
    </source>
</evidence>
<dbReference type="RefSeq" id="WP_190572398.1">
    <property type="nucleotide sequence ID" value="NZ_JACJQL010000099.1"/>
</dbReference>
<dbReference type="PANTHER" id="PTHR35040">
    <property type="match status" value="1"/>
</dbReference>
<dbReference type="EMBL" id="JACJQL010000099">
    <property type="protein sequence ID" value="MBD2255482.1"/>
    <property type="molecule type" value="Genomic_DNA"/>
</dbReference>
<reference evidence="1 2" key="1">
    <citation type="journal article" date="2020" name="ISME J.">
        <title>Comparative genomics reveals insights into cyanobacterial evolution and habitat adaptation.</title>
        <authorList>
            <person name="Chen M.Y."/>
            <person name="Teng W.K."/>
            <person name="Zhao L."/>
            <person name="Hu C.X."/>
            <person name="Zhou Y.K."/>
            <person name="Han B.P."/>
            <person name="Song L.R."/>
            <person name="Shu W.S."/>
        </authorList>
    </citation>
    <scope>NUCLEOTIDE SEQUENCE [LARGE SCALE GENOMIC DNA]</scope>
    <source>
        <strain evidence="1 2">FACHB-3921</strain>
    </source>
</reference>
<dbReference type="InterPro" id="IPR021986">
    <property type="entry name" value="Spherulin4"/>
</dbReference>
<organism evidence="1 2">
    <name type="scientific">Nostoc parmelioides FACHB-3921</name>
    <dbReference type="NCBI Taxonomy" id="2692909"/>
    <lineage>
        <taxon>Bacteria</taxon>
        <taxon>Bacillati</taxon>
        <taxon>Cyanobacteriota</taxon>
        <taxon>Cyanophyceae</taxon>
        <taxon>Nostocales</taxon>
        <taxon>Nostocaceae</taxon>
        <taxon>Nostoc</taxon>
    </lineage>
</organism>
<keyword evidence="2" id="KW-1185">Reference proteome</keyword>
<dbReference type="Pfam" id="PF12138">
    <property type="entry name" value="Spherulin4"/>
    <property type="match status" value="1"/>
</dbReference>
<dbReference type="PANTHER" id="PTHR35040:SF9">
    <property type="entry name" value="4-LIKE CELL SURFACE PROTEIN, PUTATIVE (AFU_ORTHOLOGUE AFUA_4G14080)-RELATED"/>
    <property type="match status" value="1"/>
</dbReference>
<protein>
    <submittedName>
        <fullName evidence="1">Spherulation-specific family 4 protein</fullName>
    </submittedName>
</protein>